<evidence type="ECO:0000313" key="11">
    <source>
        <dbReference type="EMBL" id="KAG7316275.1"/>
    </source>
</evidence>
<keyword evidence="3 9" id="KW-0732">Signal</keyword>
<name>A0A9D3N853_9TELE</name>
<dbReference type="PANTHER" id="PTHR19433">
    <property type="entry name" value="T-CELL RECEPTOR ALPHA CHAIN V REGION-RELATED"/>
    <property type="match status" value="1"/>
</dbReference>
<dbReference type="InterPro" id="IPR052051">
    <property type="entry name" value="TCR_complex_component"/>
</dbReference>
<feature type="signal peptide" evidence="9">
    <location>
        <begin position="1"/>
        <end position="21"/>
    </location>
</feature>
<dbReference type="AlphaFoldDB" id="A0A9D3N853"/>
<dbReference type="InterPro" id="IPR013783">
    <property type="entry name" value="Ig-like_fold"/>
</dbReference>
<comment type="subcellular location">
    <subcellularLocation>
        <location evidence="1">Cell membrane</location>
    </subcellularLocation>
</comment>
<evidence type="ECO:0000256" key="4">
    <source>
        <dbReference type="ARBA" id="ARBA00022859"/>
    </source>
</evidence>
<dbReference type="SMART" id="SM00406">
    <property type="entry name" value="IGv"/>
    <property type="match status" value="1"/>
</dbReference>
<evidence type="ECO:0000256" key="1">
    <source>
        <dbReference type="ARBA" id="ARBA00004236"/>
    </source>
</evidence>
<evidence type="ECO:0000256" key="3">
    <source>
        <dbReference type="ARBA" id="ARBA00022729"/>
    </source>
</evidence>
<evidence type="ECO:0000256" key="9">
    <source>
        <dbReference type="SAM" id="SignalP"/>
    </source>
</evidence>
<keyword evidence="7" id="KW-0325">Glycoprotein</keyword>
<dbReference type="InterPro" id="IPR007110">
    <property type="entry name" value="Ig-like_dom"/>
</dbReference>
<dbReference type="EMBL" id="JAHKSW010000025">
    <property type="protein sequence ID" value="KAG7316275.1"/>
    <property type="molecule type" value="Genomic_DNA"/>
</dbReference>
<gene>
    <name evidence="11" type="ORF">KOW79_019816</name>
</gene>
<feature type="domain" description="Ig-like" evidence="10">
    <location>
        <begin position="35"/>
        <end position="110"/>
    </location>
</feature>
<evidence type="ECO:0000256" key="6">
    <source>
        <dbReference type="ARBA" id="ARBA00023157"/>
    </source>
</evidence>
<dbReference type="Pfam" id="PF07686">
    <property type="entry name" value="V-set"/>
    <property type="match status" value="1"/>
</dbReference>
<evidence type="ECO:0000256" key="5">
    <source>
        <dbReference type="ARBA" id="ARBA00023136"/>
    </source>
</evidence>
<keyword evidence="8" id="KW-0812">Transmembrane</keyword>
<feature type="chain" id="PRO_5039456039" description="Ig-like domain-containing protein" evidence="9">
    <location>
        <begin position="22"/>
        <end position="181"/>
    </location>
</feature>
<protein>
    <recommendedName>
        <fullName evidence="10">Ig-like domain-containing protein</fullName>
    </recommendedName>
</protein>
<dbReference type="OrthoDB" id="8743484at2759"/>
<accession>A0A9D3N853</accession>
<feature type="transmembrane region" description="Helical" evidence="8">
    <location>
        <begin position="151"/>
        <end position="177"/>
    </location>
</feature>
<evidence type="ECO:0000256" key="8">
    <source>
        <dbReference type="SAM" id="Phobius"/>
    </source>
</evidence>
<dbReference type="SUPFAM" id="SSF48726">
    <property type="entry name" value="Immunoglobulin"/>
    <property type="match status" value="1"/>
</dbReference>
<organism evidence="11 12">
    <name type="scientific">Hemibagrus wyckioides</name>
    <dbReference type="NCBI Taxonomy" id="337641"/>
    <lineage>
        <taxon>Eukaryota</taxon>
        <taxon>Metazoa</taxon>
        <taxon>Chordata</taxon>
        <taxon>Craniata</taxon>
        <taxon>Vertebrata</taxon>
        <taxon>Euteleostomi</taxon>
        <taxon>Actinopterygii</taxon>
        <taxon>Neopterygii</taxon>
        <taxon>Teleostei</taxon>
        <taxon>Ostariophysi</taxon>
        <taxon>Siluriformes</taxon>
        <taxon>Bagridae</taxon>
        <taxon>Hemibagrus</taxon>
    </lineage>
</organism>
<keyword evidence="2" id="KW-1003">Cell membrane</keyword>
<keyword evidence="4" id="KW-0391">Immunity</keyword>
<dbReference type="GO" id="GO:0005886">
    <property type="term" value="C:plasma membrane"/>
    <property type="evidence" value="ECO:0007669"/>
    <property type="project" value="UniProtKB-SubCell"/>
</dbReference>
<evidence type="ECO:0000256" key="2">
    <source>
        <dbReference type="ARBA" id="ARBA00022475"/>
    </source>
</evidence>
<comment type="caution">
    <text evidence="11">The sequence shown here is derived from an EMBL/GenBank/DDBJ whole genome shotgun (WGS) entry which is preliminary data.</text>
</comment>
<keyword evidence="6" id="KW-1015">Disulfide bond</keyword>
<keyword evidence="8" id="KW-1133">Transmembrane helix</keyword>
<dbReference type="InterPro" id="IPR036179">
    <property type="entry name" value="Ig-like_dom_sf"/>
</dbReference>
<dbReference type="CDD" id="cd00099">
    <property type="entry name" value="IgV"/>
    <property type="match status" value="1"/>
</dbReference>
<sequence length="181" mass="20687">MTTLFDVLCVVFFSLFTAVNSSDIKELHVRTVKHGEDVTVECSISSVTKKNVFWYRQSSGKLPQYFAKPYSGNVSYKFVPGFNNTRFSVDHKFSLNINNIREDDGGEYFCGELEGSILKFTSGTHLQFEVEETTCRPTSKPSESCSANMRVFFWLSISRFSILCFMIIIITICYKVLKPRS</sequence>
<dbReference type="Gene3D" id="2.60.40.10">
    <property type="entry name" value="Immunoglobulins"/>
    <property type="match status" value="1"/>
</dbReference>
<dbReference type="InterPro" id="IPR003599">
    <property type="entry name" value="Ig_sub"/>
</dbReference>
<evidence type="ECO:0000256" key="7">
    <source>
        <dbReference type="ARBA" id="ARBA00023180"/>
    </source>
</evidence>
<dbReference type="SMART" id="SM00409">
    <property type="entry name" value="IG"/>
    <property type="match status" value="1"/>
</dbReference>
<dbReference type="PROSITE" id="PS50835">
    <property type="entry name" value="IG_LIKE"/>
    <property type="match status" value="1"/>
</dbReference>
<keyword evidence="12" id="KW-1185">Reference proteome</keyword>
<reference evidence="11 12" key="1">
    <citation type="submission" date="2021-06" db="EMBL/GenBank/DDBJ databases">
        <title>Chromosome-level genome assembly of the red-tail catfish (Hemibagrus wyckioides).</title>
        <authorList>
            <person name="Shao F."/>
        </authorList>
    </citation>
    <scope>NUCLEOTIDE SEQUENCE [LARGE SCALE GENOMIC DNA]</scope>
    <source>
        <strain evidence="11">EC202008001</strain>
        <tissue evidence="11">Blood</tissue>
    </source>
</reference>
<proteinExistence type="predicted"/>
<dbReference type="GO" id="GO:0002376">
    <property type="term" value="P:immune system process"/>
    <property type="evidence" value="ECO:0007669"/>
    <property type="project" value="UniProtKB-KW"/>
</dbReference>
<dbReference type="InterPro" id="IPR013106">
    <property type="entry name" value="Ig_V-set"/>
</dbReference>
<evidence type="ECO:0000313" key="12">
    <source>
        <dbReference type="Proteomes" id="UP000824219"/>
    </source>
</evidence>
<dbReference type="GO" id="GO:0009617">
    <property type="term" value="P:response to bacterium"/>
    <property type="evidence" value="ECO:0007669"/>
    <property type="project" value="TreeGrafter"/>
</dbReference>
<evidence type="ECO:0000259" key="10">
    <source>
        <dbReference type="PROSITE" id="PS50835"/>
    </source>
</evidence>
<keyword evidence="5 8" id="KW-0472">Membrane</keyword>
<dbReference type="PANTHER" id="PTHR19433:SF111">
    <property type="entry name" value="T CELL RECEPTOR ALPHA VARIABLE 4"/>
    <property type="match status" value="1"/>
</dbReference>
<dbReference type="Proteomes" id="UP000824219">
    <property type="component" value="Linkage Group LG25"/>
</dbReference>